<organism evidence="2 3">
    <name type="scientific">Actinoplanes auranticolor</name>
    <dbReference type="NCBI Taxonomy" id="47988"/>
    <lineage>
        <taxon>Bacteria</taxon>
        <taxon>Bacillati</taxon>
        <taxon>Actinomycetota</taxon>
        <taxon>Actinomycetes</taxon>
        <taxon>Micromonosporales</taxon>
        <taxon>Micromonosporaceae</taxon>
        <taxon>Actinoplanes</taxon>
    </lineage>
</organism>
<evidence type="ECO:0000259" key="1">
    <source>
        <dbReference type="Pfam" id="PF13191"/>
    </source>
</evidence>
<dbReference type="SUPFAM" id="SSF52540">
    <property type="entry name" value="P-loop containing nucleoside triphosphate hydrolases"/>
    <property type="match status" value="1"/>
</dbReference>
<feature type="domain" description="Orc1-like AAA ATPase" evidence="1">
    <location>
        <begin position="39"/>
        <end position="88"/>
    </location>
</feature>
<name>A0A919S9L3_9ACTN</name>
<reference evidence="2" key="1">
    <citation type="submission" date="2021-03" db="EMBL/GenBank/DDBJ databases">
        <title>Whole genome shotgun sequence of Actinoplanes auranticolor NBRC 12245.</title>
        <authorList>
            <person name="Komaki H."/>
            <person name="Tamura T."/>
        </authorList>
    </citation>
    <scope>NUCLEOTIDE SEQUENCE</scope>
    <source>
        <strain evidence="2">NBRC 12245</strain>
    </source>
</reference>
<dbReference type="InterPro" id="IPR027417">
    <property type="entry name" value="P-loop_NTPase"/>
</dbReference>
<keyword evidence="3" id="KW-1185">Reference proteome</keyword>
<dbReference type="Proteomes" id="UP000681340">
    <property type="component" value="Unassembled WGS sequence"/>
</dbReference>
<proteinExistence type="predicted"/>
<gene>
    <name evidence="2" type="ORF">Aau02nite_22380</name>
</gene>
<dbReference type="AlphaFoldDB" id="A0A919S9L3"/>
<evidence type="ECO:0000313" key="3">
    <source>
        <dbReference type="Proteomes" id="UP000681340"/>
    </source>
</evidence>
<protein>
    <recommendedName>
        <fullName evidence="1">Orc1-like AAA ATPase domain-containing protein</fullName>
    </recommendedName>
</protein>
<dbReference type="InterPro" id="IPR041664">
    <property type="entry name" value="AAA_16"/>
</dbReference>
<dbReference type="Gene3D" id="3.40.50.300">
    <property type="entry name" value="P-loop containing nucleotide triphosphate hydrolases"/>
    <property type="match status" value="1"/>
</dbReference>
<dbReference type="Pfam" id="PF13191">
    <property type="entry name" value="AAA_16"/>
    <property type="match status" value="1"/>
</dbReference>
<sequence length="90" mass="9429">MLEYACWTWTPSYPAGRRPCHCAGSRTEKTERGMQRRALLGRETERRALAALVEQAASGSGGAVVVRGAPGIGKSALVAEAAARAASRGT</sequence>
<accession>A0A919S9L3</accession>
<comment type="caution">
    <text evidence="2">The sequence shown here is derived from an EMBL/GenBank/DDBJ whole genome shotgun (WGS) entry which is preliminary data.</text>
</comment>
<dbReference type="EMBL" id="BOQL01000018">
    <property type="protein sequence ID" value="GIM66265.1"/>
    <property type="molecule type" value="Genomic_DNA"/>
</dbReference>
<evidence type="ECO:0000313" key="2">
    <source>
        <dbReference type="EMBL" id="GIM66265.1"/>
    </source>
</evidence>